<evidence type="ECO:0000256" key="1">
    <source>
        <dbReference type="SAM" id="MobiDB-lite"/>
    </source>
</evidence>
<dbReference type="PANTHER" id="PTHR46409">
    <property type="entry name" value="HTH PSQ-TYPE DOMAIN-CONTAINING PROTEIN"/>
    <property type="match status" value="1"/>
</dbReference>
<feature type="region of interest" description="Disordered" evidence="1">
    <location>
        <begin position="111"/>
        <end position="142"/>
    </location>
</feature>
<feature type="compositionally biased region" description="Polar residues" evidence="1">
    <location>
        <begin position="133"/>
        <end position="142"/>
    </location>
</feature>
<reference evidence="2 3" key="1">
    <citation type="journal article" date="2019" name="Sci. Rep.">
        <title>Orb-weaving spider Araneus ventricosus genome elucidates the spidroin gene catalogue.</title>
        <authorList>
            <person name="Kono N."/>
            <person name="Nakamura H."/>
            <person name="Ohtoshi R."/>
            <person name="Moran D.A.P."/>
            <person name="Shinohara A."/>
            <person name="Yoshida Y."/>
            <person name="Fujiwara M."/>
            <person name="Mori M."/>
            <person name="Tomita M."/>
            <person name="Arakawa K."/>
        </authorList>
    </citation>
    <scope>NUCLEOTIDE SEQUENCE [LARGE SCALE GENOMIC DNA]</scope>
</reference>
<proteinExistence type="predicted"/>
<dbReference type="Proteomes" id="UP000499080">
    <property type="component" value="Unassembled WGS sequence"/>
</dbReference>
<organism evidence="2 3">
    <name type="scientific">Araneus ventricosus</name>
    <name type="common">Orbweaver spider</name>
    <name type="synonym">Epeira ventricosa</name>
    <dbReference type="NCBI Taxonomy" id="182803"/>
    <lineage>
        <taxon>Eukaryota</taxon>
        <taxon>Metazoa</taxon>
        <taxon>Ecdysozoa</taxon>
        <taxon>Arthropoda</taxon>
        <taxon>Chelicerata</taxon>
        <taxon>Arachnida</taxon>
        <taxon>Araneae</taxon>
        <taxon>Araneomorphae</taxon>
        <taxon>Entelegynae</taxon>
        <taxon>Araneoidea</taxon>
        <taxon>Araneidae</taxon>
        <taxon>Araneus</taxon>
    </lineage>
</organism>
<comment type="caution">
    <text evidence="2">The sequence shown here is derived from an EMBL/GenBank/DDBJ whole genome shotgun (WGS) entry which is preliminary data.</text>
</comment>
<gene>
    <name evidence="2" type="ORF">AVEN_14565_1</name>
</gene>
<protein>
    <submittedName>
        <fullName evidence="2">Uncharacterized protein</fullName>
    </submittedName>
</protein>
<name>A0A4Y2CIB0_ARAVE</name>
<dbReference type="OrthoDB" id="6617942at2759"/>
<dbReference type="AlphaFoldDB" id="A0A4Y2CIB0"/>
<sequence length="514" mass="58778">MTILKSIKRDKNNRNFQSNVQSFRDEMQHKLFDICRCNCHDFDICIKVDREVPKAERVFLNDQRSSRIMKIGRLDVKETRRLRKREQRCIDPGSRSRNCPEEVGNTFYLLSNENNQTPKPARSLQSEERNDSSTETEVGSNVATSKSAVCQNRILYPKAAVECDRYGVSDRAAAAIVSDALQDSGQQNDGLTLVVDRSKIRRERKSVRNELKCDSLTQINQNPVCGLCFDGRKDNTVVKIVKGEKYCRNIIKEEHITIVQEPKSKYIGHVTVSNGEAITTVKVIIEFLKQNEQGLSNLTVIGCVNTGVNQEVIRRLEMKCGRPLQWAVCLLHANELPLRHLLQTLDGMTSGPRAFSGPIGVAIKTCEELSIVPFEAIEGTSLPEMGEFHIRDLSDDQRYLKEMLQAVSDGNCPNDLTIRKPGPVVHSRWLTTASRILRLYVSTRNPSYNLVILVTYIMNVYTPVWFSIKMKSSITEDSRHLWKIIKYSRYMQQDDLRQVVDEVLQRNGERQQLR</sequence>
<evidence type="ECO:0000313" key="2">
    <source>
        <dbReference type="EMBL" id="GBM03055.1"/>
    </source>
</evidence>
<evidence type="ECO:0000313" key="3">
    <source>
        <dbReference type="Proteomes" id="UP000499080"/>
    </source>
</evidence>
<dbReference type="PANTHER" id="PTHR46409:SF1">
    <property type="entry name" value="HTH PSQ-TYPE DOMAIN-CONTAINING PROTEIN"/>
    <property type="match status" value="1"/>
</dbReference>
<keyword evidence="3" id="KW-1185">Reference proteome</keyword>
<accession>A0A4Y2CIB0</accession>
<dbReference type="EMBL" id="BGPR01000186">
    <property type="protein sequence ID" value="GBM03055.1"/>
    <property type="molecule type" value="Genomic_DNA"/>
</dbReference>